<proteinExistence type="predicted"/>
<protein>
    <submittedName>
        <fullName evidence="2">Transcriptional regulator, BadM/Rrf2 family</fullName>
    </submittedName>
</protein>
<sequence length="139" mass="15311">MKLSAKSDYAARAVIGLARHYQTGESLRVEDLAEGQGIPPNYLVQILIELKSQQIVKSLRGKEGGYLLARPPAEISMADVLRCVHGQVFDSPALSDPLCPPELRAAWQKLQKAVDAAAESINFQQLLDQSVDKGKMYYI</sequence>
<reference evidence="2 3" key="1">
    <citation type="journal article" date="2011" name="J. Bacteriol.">
        <title>Genome sequence of 'Pedosphaera parvula' Ellin514, an aerobic Verrucomicrobial isolate from pasture soil.</title>
        <authorList>
            <person name="Kant R."/>
            <person name="van Passel M.W."/>
            <person name="Sangwan P."/>
            <person name="Palva A."/>
            <person name="Lucas S."/>
            <person name="Copeland A."/>
            <person name="Lapidus A."/>
            <person name="Glavina Del Rio T."/>
            <person name="Dalin E."/>
            <person name="Tice H."/>
            <person name="Bruce D."/>
            <person name="Goodwin L."/>
            <person name="Pitluck S."/>
            <person name="Chertkov O."/>
            <person name="Larimer F.W."/>
            <person name="Land M.L."/>
            <person name="Hauser L."/>
            <person name="Brettin T.S."/>
            <person name="Detter J.C."/>
            <person name="Han S."/>
            <person name="de Vos W.M."/>
            <person name="Janssen P.H."/>
            <person name="Smidt H."/>
        </authorList>
    </citation>
    <scope>NUCLEOTIDE SEQUENCE [LARGE SCALE GENOMIC DNA]</scope>
    <source>
        <strain evidence="2 3">Ellin514</strain>
    </source>
</reference>
<evidence type="ECO:0000313" key="3">
    <source>
        <dbReference type="Proteomes" id="UP000003688"/>
    </source>
</evidence>
<dbReference type="SUPFAM" id="SSF46785">
    <property type="entry name" value="Winged helix' DNA-binding domain"/>
    <property type="match status" value="1"/>
</dbReference>
<dbReference type="GO" id="GO:0003677">
    <property type="term" value="F:DNA binding"/>
    <property type="evidence" value="ECO:0007669"/>
    <property type="project" value="UniProtKB-KW"/>
</dbReference>
<dbReference type="GO" id="GO:0003700">
    <property type="term" value="F:DNA-binding transcription factor activity"/>
    <property type="evidence" value="ECO:0007669"/>
    <property type="project" value="TreeGrafter"/>
</dbReference>
<name>B9XDK2_PEDPL</name>
<dbReference type="EMBL" id="ABOX02000006">
    <property type="protein sequence ID" value="EEF62148.1"/>
    <property type="molecule type" value="Genomic_DNA"/>
</dbReference>
<dbReference type="GO" id="GO:0005829">
    <property type="term" value="C:cytosol"/>
    <property type="evidence" value="ECO:0007669"/>
    <property type="project" value="TreeGrafter"/>
</dbReference>
<organism evidence="2 3">
    <name type="scientific">Pedosphaera parvula (strain Ellin514)</name>
    <dbReference type="NCBI Taxonomy" id="320771"/>
    <lineage>
        <taxon>Bacteria</taxon>
        <taxon>Pseudomonadati</taxon>
        <taxon>Verrucomicrobiota</taxon>
        <taxon>Pedosphaerae</taxon>
        <taxon>Pedosphaerales</taxon>
        <taxon>Pedosphaeraceae</taxon>
        <taxon>Pedosphaera</taxon>
    </lineage>
</organism>
<dbReference type="AlphaFoldDB" id="B9XDK2"/>
<dbReference type="PANTHER" id="PTHR33221:SF5">
    <property type="entry name" value="HTH-TYPE TRANSCRIPTIONAL REGULATOR ISCR"/>
    <property type="match status" value="1"/>
</dbReference>
<dbReference type="Proteomes" id="UP000003688">
    <property type="component" value="Unassembled WGS sequence"/>
</dbReference>
<keyword evidence="3" id="KW-1185">Reference proteome</keyword>
<dbReference type="Gene3D" id="1.10.10.10">
    <property type="entry name" value="Winged helix-like DNA-binding domain superfamily/Winged helix DNA-binding domain"/>
    <property type="match status" value="1"/>
</dbReference>
<dbReference type="STRING" id="320771.Cflav_PD6423"/>
<keyword evidence="1" id="KW-0238">DNA-binding</keyword>
<dbReference type="OrthoDB" id="9808360at2"/>
<dbReference type="NCBIfam" id="TIGR00738">
    <property type="entry name" value="rrf2_super"/>
    <property type="match status" value="1"/>
</dbReference>
<dbReference type="InterPro" id="IPR000944">
    <property type="entry name" value="Tscrpt_reg_Rrf2"/>
</dbReference>
<gene>
    <name evidence="2" type="ORF">Cflav_PD6423</name>
</gene>
<dbReference type="InterPro" id="IPR036390">
    <property type="entry name" value="WH_DNA-bd_sf"/>
</dbReference>
<accession>B9XDK2</accession>
<dbReference type="Pfam" id="PF02082">
    <property type="entry name" value="Rrf2"/>
    <property type="match status" value="1"/>
</dbReference>
<comment type="caution">
    <text evidence="2">The sequence shown here is derived from an EMBL/GenBank/DDBJ whole genome shotgun (WGS) entry which is preliminary data.</text>
</comment>
<evidence type="ECO:0000313" key="2">
    <source>
        <dbReference type="EMBL" id="EEF62148.1"/>
    </source>
</evidence>
<dbReference type="PANTHER" id="PTHR33221">
    <property type="entry name" value="WINGED HELIX-TURN-HELIX TRANSCRIPTIONAL REGULATOR, RRF2 FAMILY"/>
    <property type="match status" value="1"/>
</dbReference>
<dbReference type="InterPro" id="IPR036388">
    <property type="entry name" value="WH-like_DNA-bd_sf"/>
</dbReference>
<evidence type="ECO:0000256" key="1">
    <source>
        <dbReference type="ARBA" id="ARBA00023125"/>
    </source>
</evidence>
<dbReference type="PROSITE" id="PS51197">
    <property type="entry name" value="HTH_RRF2_2"/>
    <property type="match status" value="1"/>
</dbReference>
<dbReference type="RefSeq" id="WP_007413900.1">
    <property type="nucleotide sequence ID" value="NZ_ABOX02000006.1"/>
</dbReference>